<evidence type="ECO:0000256" key="1">
    <source>
        <dbReference type="SAM" id="MobiDB-lite"/>
    </source>
</evidence>
<proteinExistence type="predicted"/>
<feature type="compositionally biased region" description="Polar residues" evidence="1">
    <location>
        <begin position="96"/>
        <end position="112"/>
    </location>
</feature>
<feature type="region of interest" description="Disordered" evidence="1">
    <location>
        <begin position="455"/>
        <end position="474"/>
    </location>
</feature>
<protein>
    <submittedName>
        <fullName evidence="2">Uncharacterized protein</fullName>
    </submittedName>
</protein>
<evidence type="ECO:0000313" key="2">
    <source>
        <dbReference type="EMBL" id="CEL74923.1"/>
    </source>
</evidence>
<sequence length="519" mass="57163">MLMTLFLSFYLYHHPSNRTCEKFSRLPVLPQLARHTIRCALWRLPCACICFVISALCISSGMERCVAAPTVITRVYNNPGEVVTAGSIGSVEKAEGNSSRSLTDVTSHSGPDNRTRQGRISVFMNQTNPNSAETIPGADTSELTETHTPELFGNKEKGHPASNKNDTVWQVNDVIENILLEEAQSVRLSNDWRLIEDSWRMVELFQSQPSEYLSSGFHLKLDETGRLIATTRLPFWKVDLAGTMRSFATVAMRQQLGLNLPRSRPFRINAGKGVIEIGYSPFPQRAAVSVGYRDTKVTVSAGKPQMIRIPVNNTKTRFDTVPIGGKNISVDVKSNTTKIKTIYDADEKVYGQQVALGDTNVSVLHGFEGTASAPTNVTVSYQDSGISLEFDPLQTEYGMSLMVPKGRFEASLDSDARRNHLRGQLDEFTVLWENDLKDAQSQAVSARVEVENAKAGTSVSAGADRNDNREVGGNAGFKAKDMDIGLGFQDDRLEGSVTLGTIKYKIQLRDGLPDFILVS</sequence>
<dbReference type="AlphaFoldDB" id="A0A0F7V2F4"/>
<organism evidence="2">
    <name type="scientific">Toxoplasma gondii (strain ATCC 50861 / VEG)</name>
    <dbReference type="NCBI Taxonomy" id="432359"/>
    <lineage>
        <taxon>Eukaryota</taxon>
        <taxon>Sar</taxon>
        <taxon>Alveolata</taxon>
        <taxon>Apicomplexa</taxon>
        <taxon>Conoidasida</taxon>
        <taxon>Coccidia</taxon>
        <taxon>Eucoccidiorida</taxon>
        <taxon>Eimeriorina</taxon>
        <taxon>Sarcocystidae</taxon>
        <taxon>Toxoplasma</taxon>
    </lineage>
</organism>
<gene>
    <name evidence="2" type="ORF">BN1205_023220</name>
</gene>
<feature type="region of interest" description="Disordered" evidence="1">
    <location>
        <begin position="93"/>
        <end position="118"/>
    </location>
</feature>
<reference evidence="2" key="1">
    <citation type="journal article" date="2015" name="PLoS ONE">
        <title>Comprehensive Evaluation of Toxoplasma gondii VEG and Neospora caninum LIV Genomes with Tachyzoite Stage Transcriptome and Proteome Defines Novel Transcript Features.</title>
        <authorList>
            <person name="Ramaprasad A."/>
            <person name="Mourier T."/>
            <person name="Naeem R."/>
            <person name="Malas T.B."/>
            <person name="Moussa E."/>
            <person name="Panigrahi A."/>
            <person name="Vermont S.J."/>
            <person name="Otto T.D."/>
            <person name="Wastling J."/>
            <person name="Pain A."/>
        </authorList>
    </citation>
    <scope>NUCLEOTIDE SEQUENCE</scope>
    <source>
        <strain evidence="2">VEG</strain>
    </source>
</reference>
<dbReference type="EMBL" id="LN714498">
    <property type="protein sequence ID" value="CEL74923.1"/>
    <property type="molecule type" value="Genomic_DNA"/>
</dbReference>
<name>A0A0F7V2F4_TOXGV</name>
<accession>A0A0F7V2F4</accession>